<comment type="similarity">
    <text evidence="2">Belongs to the BMP lipoprotein family.</text>
</comment>
<evidence type="ECO:0000256" key="1">
    <source>
        <dbReference type="ARBA" id="ARBA00004193"/>
    </source>
</evidence>
<dbReference type="RefSeq" id="WP_306975598.1">
    <property type="nucleotide sequence ID" value="NZ_JAUSTQ010000004.1"/>
</dbReference>
<reference evidence="9 10" key="1">
    <citation type="submission" date="2023-07" db="EMBL/GenBank/DDBJ databases">
        <title>Genomic Encyclopedia of Type Strains, Phase IV (KMG-IV): sequencing the most valuable type-strain genomes for metagenomic binning, comparative biology and taxonomic classification.</title>
        <authorList>
            <person name="Goeker M."/>
        </authorList>
    </citation>
    <scope>NUCLEOTIDE SEQUENCE [LARGE SCALE GENOMIC DNA]</scope>
    <source>
        <strain evidence="9 10">DSM 16460</strain>
    </source>
</reference>
<evidence type="ECO:0000313" key="9">
    <source>
        <dbReference type="EMBL" id="MDQ0159258.1"/>
    </source>
</evidence>
<keyword evidence="4 7" id="KW-0732">Signal</keyword>
<evidence type="ECO:0000256" key="5">
    <source>
        <dbReference type="ARBA" id="ARBA00023136"/>
    </source>
</evidence>
<comment type="caution">
    <text evidence="9">The sequence shown here is derived from an EMBL/GenBank/DDBJ whole genome shotgun (WGS) entry which is preliminary data.</text>
</comment>
<name>A0ABT9VE86_9BACI</name>
<comment type="subcellular location">
    <subcellularLocation>
        <location evidence="1">Cell membrane</location>
        <topology evidence="1">Lipid-anchor</topology>
    </subcellularLocation>
</comment>
<sequence>MKRIKITVLLLFALMMTVACSSNSEDIDSSEDTLSAGLLVTESGIGDNAFSDLAFQGLTQARDELDVVFDYREPLDENYEEELQELIDQDHDVIFGLSFTTSPAIKAKAEEYPDQQFVVIDDTIDLPNVTSITFKEDEGSRLIGLIAGMRTDSDVVGFIGGVESDVIQKFEDGFKQGVQEANPDAEILTEYAGTFDDDQLGAEIASDMVDEGADYIFPSAGFTGTGALQEAQSQGIHAFGVDTDQYTIAEDAVVSSMVKNVNIAIYNVMEQLSNGESLEGDHRELGLEEEGVGLAPIRVIELTDQQQQTLDNAQN</sequence>
<evidence type="ECO:0000256" key="4">
    <source>
        <dbReference type="ARBA" id="ARBA00022729"/>
    </source>
</evidence>
<feature type="signal peptide" evidence="7">
    <location>
        <begin position="1"/>
        <end position="21"/>
    </location>
</feature>
<dbReference type="InterPro" id="IPR028082">
    <property type="entry name" value="Peripla_BP_I"/>
</dbReference>
<keyword evidence="6" id="KW-0449">Lipoprotein</keyword>
<organism evidence="9 10">
    <name type="scientific">Alkalibacillus salilacus</name>
    <dbReference type="NCBI Taxonomy" id="284582"/>
    <lineage>
        <taxon>Bacteria</taxon>
        <taxon>Bacillati</taxon>
        <taxon>Bacillota</taxon>
        <taxon>Bacilli</taxon>
        <taxon>Bacillales</taxon>
        <taxon>Bacillaceae</taxon>
        <taxon>Alkalibacillus</taxon>
    </lineage>
</organism>
<dbReference type="InterPro" id="IPR050957">
    <property type="entry name" value="BMP_lipoprotein"/>
</dbReference>
<protein>
    <submittedName>
        <fullName evidence="9">Basic membrane protein A</fullName>
    </submittedName>
</protein>
<gene>
    <name evidence="9" type="ORF">J2S77_001222</name>
</gene>
<keyword evidence="10" id="KW-1185">Reference proteome</keyword>
<dbReference type="Pfam" id="PF02608">
    <property type="entry name" value="Bmp"/>
    <property type="match status" value="1"/>
</dbReference>
<accession>A0ABT9VE86</accession>
<dbReference type="Gene3D" id="3.40.50.2300">
    <property type="match status" value="2"/>
</dbReference>
<dbReference type="CDD" id="cd06354">
    <property type="entry name" value="PBP1_PrnA-like"/>
    <property type="match status" value="1"/>
</dbReference>
<dbReference type="PANTHER" id="PTHR34296">
    <property type="entry name" value="TRANSCRIPTIONAL ACTIVATOR PROTEIN MED"/>
    <property type="match status" value="1"/>
</dbReference>
<evidence type="ECO:0000256" key="2">
    <source>
        <dbReference type="ARBA" id="ARBA00008610"/>
    </source>
</evidence>
<dbReference type="SUPFAM" id="SSF53822">
    <property type="entry name" value="Periplasmic binding protein-like I"/>
    <property type="match status" value="1"/>
</dbReference>
<keyword evidence="3" id="KW-1003">Cell membrane</keyword>
<evidence type="ECO:0000256" key="7">
    <source>
        <dbReference type="SAM" id="SignalP"/>
    </source>
</evidence>
<keyword evidence="5" id="KW-0472">Membrane</keyword>
<dbReference type="EMBL" id="JAUSTQ010000004">
    <property type="protein sequence ID" value="MDQ0159258.1"/>
    <property type="molecule type" value="Genomic_DNA"/>
</dbReference>
<evidence type="ECO:0000256" key="3">
    <source>
        <dbReference type="ARBA" id="ARBA00022475"/>
    </source>
</evidence>
<proteinExistence type="inferred from homology"/>
<dbReference type="InterPro" id="IPR003760">
    <property type="entry name" value="PnrA-like"/>
</dbReference>
<evidence type="ECO:0000259" key="8">
    <source>
        <dbReference type="Pfam" id="PF02608"/>
    </source>
</evidence>
<dbReference type="PANTHER" id="PTHR34296:SF2">
    <property type="entry name" value="ABC TRANSPORTER GUANOSINE-BINDING PROTEIN NUPN"/>
    <property type="match status" value="1"/>
</dbReference>
<dbReference type="PROSITE" id="PS51257">
    <property type="entry name" value="PROKAR_LIPOPROTEIN"/>
    <property type="match status" value="1"/>
</dbReference>
<dbReference type="Proteomes" id="UP001224359">
    <property type="component" value="Unassembled WGS sequence"/>
</dbReference>
<evidence type="ECO:0000256" key="6">
    <source>
        <dbReference type="ARBA" id="ARBA00023288"/>
    </source>
</evidence>
<feature type="chain" id="PRO_5046431482" evidence="7">
    <location>
        <begin position="22"/>
        <end position="315"/>
    </location>
</feature>
<feature type="domain" description="ABC transporter substrate-binding protein PnrA-like" evidence="8">
    <location>
        <begin position="39"/>
        <end position="308"/>
    </location>
</feature>
<evidence type="ECO:0000313" key="10">
    <source>
        <dbReference type="Proteomes" id="UP001224359"/>
    </source>
</evidence>